<organism evidence="2 3">
    <name type="scientific">Malonomonas rubra DSM 5091</name>
    <dbReference type="NCBI Taxonomy" id="1122189"/>
    <lineage>
        <taxon>Bacteria</taxon>
        <taxon>Pseudomonadati</taxon>
        <taxon>Thermodesulfobacteriota</taxon>
        <taxon>Desulfuromonadia</taxon>
        <taxon>Desulfuromonadales</taxon>
        <taxon>Geopsychrobacteraceae</taxon>
        <taxon>Malonomonas</taxon>
    </lineage>
</organism>
<accession>A0A1M6GFB2</accession>
<dbReference type="InterPro" id="IPR036869">
    <property type="entry name" value="J_dom_sf"/>
</dbReference>
<dbReference type="CDD" id="cd06257">
    <property type="entry name" value="DnaJ"/>
    <property type="match status" value="1"/>
</dbReference>
<dbReference type="PROSITE" id="PS50076">
    <property type="entry name" value="DNAJ_2"/>
    <property type="match status" value="1"/>
</dbReference>
<dbReference type="SUPFAM" id="SSF46565">
    <property type="entry name" value="Chaperone J-domain"/>
    <property type="match status" value="1"/>
</dbReference>
<feature type="domain" description="J" evidence="1">
    <location>
        <begin position="8"/>
        <end position="79"/>
    </location>
</feature>
<protein>
    <submittedName>
        <fullName evidence="2">DnaJ domain-containing protein</fullName>
    </submittedName>
</protein>
<dbReference type="SMART" id="SM00271">
    <property type="entry name" value="DnaJ"/>
    <property type="match status" value="1"/>
</dbReference>
<sequence length="97" mass="11849">MTFDDLQAALDEFDLSSQTSWKKIKARHRELVRRYHPDKGEQADPDRIRRINAAYKILSTYVGDYRFDFSREQFLDQYPEERLREQFWSEKLWGDDI</sequence>
<dbReference type="Gene3D" id="1.10.287.110">
    <property type="entry name" value="DnaJ domain"/>
    <property type="match status" value="1"/>
</dbReference>
<name>A0A1M6GFB2_MALRU</name>
<dbReference type="AlphaFoldDB" id="A0A1M6GFB2"/>
<dbReference type="Proteomes" id="UP000184171">
    <property type="component" value="Unassembled WGS sequence"/>
</dbReference>
<proteinExistence type="predicted"/>
<dbReference type="InterPro" id="IPR001623">
    <property type="entry name" value="DnaJ_domain"/>
</dbReference>
<reference evidence="2 3" key="1">
    <citation type="submission" date="2016-11" db="EMBL/GenBank/DDBJ databases">
        <authorList>
            <person name="Jaros S."/>
            <person name="Januszkiewicz K."/>
            <person name="Wedrychowicz H."/>
        </authorList>
    </citation>
    <scope>NUCLEOTIDE SEQUENCE [LARGE SCALE GENOMIC DNA]</scope>
    <source>
        <strain evidence="2 3">DSM 5091</strain>
    </source>
</reference>
<dbReference type="RefSeq" id="WP_072907481.1">
    <property type="nucleotide sequence ID" value="NZ_FQZT01000004.1"/>
</dbReference>
<dbReference type="Pfam" id="PF00226">
    <property type="entry name" value="DnaJ"/>
    <property type="match status" value="1"/>
</dbReference>
<keyword evidence="3" id="KW-1185">Reference proteome</keyword>
<dbReference type="EMBL" id="FQZT01000004">
    <property type="protein sequence ID" value="SHJ08533.1"/>
    <property type="molecule type" value="Genomic_DNA"/>
</dbReference>
<dbReference type="STRING" id="1122189.SAMN02745165_01527"/>
<evidence type="ECO:0000313" key="2">
    <source>
        <dbReference type="EMBL" id="SHJ08533.1"/>
    </source>
</evidence>
<evidence type="ECO:0000313" key="3">
    <source>
        <dbReference type="Proteomes" id="UP000184171"/>
    </source>
</evidence>
<dbReference type="OrthoDB" id="5244113at2"/>
<gene>
    <name evidence="2" type="ORF">SAMN02745165_01527</name>
</gene>
<evidence type="ECO:0000259" key="1">
    <source>
        <dbReference type="PROSITE" id="PS50076"/>
    </source>
</evidence>